<dbReference type="InterPro" id="IPR027417">
    <property type="entry name" value="P-loop_NTPase"/>
</dbReference>
<evidence type="ECO:0000256" key="2">
    <source>
        <dbReference type="ARBA" id="ARBA00008883"/>
    </source>
</evidence>
<evidence type="ECO:0000256" key="6">
    <source>
        <dbReference type="ARBA" id="ARBA00022692"/>
    </source>
</evidence>
<feature type="domain" description="Polysaccharide chain length determinant N-terminal" evidence="20">
    <location>
        <begin position="41"/>
        <end position="132"/>
    </location>
</feature>
<dbReference type="GO" id="GO:0005524">
    <property type="term" value="F:ATP binding"/>
    <property type="evidence" value="ECO:0007669"/>
    <property type="project" value="UniProtKB-KW"/>
</dbReference>
<dbReference type="InterPro" id="IPR050445">
    <property type="entry name" value="Bact_polysacc_biosynth/exp"/>
</dbReference>
<comment type="catalytic activity">
    <reaction evidence="14">
        <text>L-tyrosyl-[protein] + ATP = O-phospho-L-tyrosyl-[protein] + ADP + H(+)</text>
        <dbReference type="Rhea" id="RHEA:10596"/>
        <dbReference type="Rhea" id="RHEA-COMP:10136"/>
        <dbReference type="Rhea" id="RHEA-COMP:20101"/>
        <dbReference type="ChEBI" id="CHEBI:15378"/>
        <dbReference type="ChEBI" id="CHEBI:30616"/>
        <dbReference type="ChEBI" id="CHEBI:46858"/>
        <dbReference type="ChEBI" id="CHEBI:61978"/>
        <dbReference type="ChEBI" id="CHEBI:456216"/>
    </reaction>
</comment>
<keyword evidence="18" id="KW-0175">Coiled coil</keyword>
<keyword evidence="9" id="KW-0067">ATP-binding</keyword>
<keyword evidence="5" id="KW-0808">Transferase</keyword>
<dbReference type="PANTHER" id="PTHR32309:SF32">
    <property type="entry name" value="TYROSINE-PROTEIN KINASE ETK-RELATED"/>
    <property type="match status" value="1"/>
</dbReference>
<keyword evidence="6 19" id="KW-0812">Transmembrane</keyword>
<dbReference type="Pfam" id="PF02706">
    <property type="entry name" value="Wzz"/>
    <property type="match status" value="1"/>
</dbReference>
<accession>A0A1H6R4N5</accession>
<evidence type="ECO:0000256" key="16">
    <source>
        <dbReference type="ARBA" id="ARBA00067833"/>
    </source>
</evidence>
<dbReference type="InterPro" id="IPR032807">
    <property type="entry name" value="GNVR"/>
</dbReference>
<evidence type="ECO:0000313" key="24">
    <source>
        <dbReference type="Proteomes" id="UP000198866"/>
    </source>
</evidence>
<evidence type="ECO:0000256" key="4">
    <source>
        <dbReference type="ARBA" id="ARBA00022519"/>
    </source>
</evidence>
<protein>
    <recommendedName>
        <fullName evidence="16">Putative tyrosine-protein kinase EpsB</fullName>
    </recommendedName>
    <alternativeName>
        <fullName evidence="17">EPS I polysaccharide export protein EpsB</fullName>
    </alternativeName>
</protein>
<proteinExistence type="inferred from homology"/>
<feature type="coiled-coil region" evidence="18">
    <location>
        <begin position="355"/>
        <end position="403"/>
    </location>
</feature>
<comment type="similarity">
    <text evidence="2">Belongs to the etk/wzc family.</text>
</comment>
<evidence type="ECO:0000256" key="10">
    <source>
        <dbReference type="ARBA" id="ARBA00022989"/>
    </source>
</evidence>
<dbReference type="InterPro" id="IPR005702">
    <property type="entry name" value="Wzc-like_C"/>
</dbReference>
<evidence type="ECO:0000256" key="12">
    <source>
        <dbReference type="ARBA" id="ARBA00023137"/>
    </source>
</evidence>
<evidence type="ECO:0000256" key="8">
    <source>
        <dbReference type="ARBA" id="ARBA00022777"/>
    </source>
</evidence>
<evidence type="ECO:0000256" key="5">
    <source>
        <dbReference type="ARBA" id="ARBA00022679"/>
    </source>
</evidence>
<dbReference type="GO" id="GO:0004713">
    <property type="term" value="F:protein tyrosine kinase activity"/>
    <property type="evidence" value="ECO:0007669"/>
    <property type="project" value="UniProtKB-KW"/>
</dbReference>
<keyword evidence="7" id="KW-0547">Nucleotide-binding</keyword>
<name>A0A1H6R4N5_9BURK</name>
<evidence type="ECO:0000256" key="17">
    <source>
        <dbReference type="ARBA" id="ARBA00081049"/>
    </source>
</evidence>
<feature type="domain" description="AAA" evidence="21">
    <location>
        <begin position="576"/>
        <end position="690"/>
    </location>
</feature>
<evidence type="ECO:0000313" key="23">
    <source>
        <dbReference type="EMBL" id="SEI46162.1"/>
    </source>
</evidence>
<gene>
    <name evidence="23" type="ORF">SAMN05192539_1001531</name>
</gene>
<evidence type="ECO:0000256" key="14">
    <source>
        <dbReference type="ARBA" id="ARBA00053015"/>
    </source>
</evidence>
<dbReference type="Gene3D" id="3.40.50.300">
    <property type="entry name" value="P-loop containing nucleotide triphosphate hydrolases"/>
    <property type="match status" value="1"/>
</dbReference>
<feature type="transmembrane region" description="Helical" evidence="19">
    <location>
        <begin position="52"/>
        <end position="72"/>
    </location>
</feature>
<evidence type="ECO:0000259" key="22">
    <source>
        <dbReference type="Pfam" id="PF13807"/>
    </source>
</evidence>
<evidence type="ECO:0000256" key="13">
    <source>
        <dbReference type="ARBA" id="ARBA00023169"/>
    </source>
</evidence>
<feature type="domain" description="Tyrosine-protein kinase G-rich" evidence="22">
    <location>
        <begin position="410"/>
        <end position="489"/>
    </location>
</feature>
<dbReference type="GO" id="GO:0005886">
    <property type="term" value="C:plasma membrane"/>
    <property type="evidence" value="ECO:0007669"/>
    <property type="project" value="UniProtKB-SubCell"/>
</dbReference>
<dbReference type="NCBIfam" id="TIGR01007">
    <property type="entry name" value="eps_fam"/>
    <property type="match status" value="1"/>
</dbReference>
<evidence type="ECO:0000256" key="7">
    <source>
        <dbReference type="ARBA" id="ARBA00022741"/>
    </source>
</evidence>
<keyword evidence="24" id="KW-1185">Reference proteome</keyword>
<evidence type="ECO:0000259" key="20">
    <source>
        <dbReference type="Pfam" id="PF02706"/>
    </source>
</evidence>
<reference evidence="24" key="1">
    <citation type="submission" date="2016-10" db="EMBL/GenBank/DDBJ databases">
        <authorList>
            <person name="Varghese N."/>
            <person name="Submissions S."/>
        </authorList>
    </citation>
    <scope>NUCLEOTIDE SEQUENCE [LARGE SCALE GENOMIC DNA]</scope>
    <source>
        <strain evidence="24">LMG 26031</strain>
    </source>
</reference>
<evidence type="ECO:0000256" key="9">
    <source>
        <dbReference type="ARBA" id="ARBA00022840"/>
    </source>
</evidence>
<dbReference type="InterPro" id="IPR025669">
    <property type="entry name" value="AAA_dom"/>
</dbReference>
<dbReference type="STRING" id="667676.SAMN05192539_1001531"/>
<evidence type="ECO:0000256" key="1">
    <source>
        <dbReference type="ARBA" id="ARBA00004429"/>
    </source>
</evidence>
<keyword evidence="11 19" id="KW-0472">Membrane</keyword>
<comment type="subcellular location">
    <subcellularLocation>
        <location evidence="1">Cell inner membrane</location>
        <topology evidence="1">Multi-pass membrane protein</topology>
    </subcellularLocation>
</comment>
<keyword evidence="10 19" id="KW-1133">Transmembrane helix</keyword>
<dbReference type="GO" id="GO:0000271">
    <property type="term" value="P:polysaccharide biosynthetic process"/>
    <property type="evidence" value="ECO:0007669"/>
    <property type="project" value="UniProtKB-KW"/>
</dbReference>
<evidence type="ECO:0000256" key="11">
    <source>
        <dbReference type="ARBA" id="ARBA00023136"/>
    </source>
</evidence>
<evidence type="ECO:0000256" key="18">
    <source>
        <dbReference type="SAM" id="Coils"/>
    </source>
</evidence>
<dbReference type="Pfam" id="PF13807">
    <property type="entry name" value="GNVR"/>
    <property type="match status" value="1"/>
</dbReference>
<organism evidence="23 24">
    <name type="scientific">Paraburkholderia diazotrophica</name>
    <dbReference type="NCBI Taxonomy" id="667676"/>
    <lineage>
        <taxon>Bacteria</taxon>
        <taxon>Pseudomonadati</taxon>
        <taxon>Pseudomonadota</taxon>
        <taxon>Betaproteobacteria</taxon>
        <taxon>Burkholderiales</taxon>
        <taxon>Burkholderiaceae</taxon>
        <taxon>Paraburkholderia</taxon>
    </lineage>
</organism>
<evidence type="ECO:0000256" key="3">
    <source>
        <dbReference type="ARBA" id="ARBA00022475"/>
    </source>
</evidence>
<keyword evidence="12" id="KW-0829">Tyrosine-protein kinase</keyword>
<keyword evidence="4" id="KW-0997">Cell inner membrane</keyword>
<dbReference type="Pfam" id="PF13614">
    <property type="entry name" value="AAA_31"/>
    <property type="match status" value="1"/>
</dbReference>
<dbReference type="CDD" id="cd05387">
    <property type="entry name" value="BY-kinase"/>
    <property type="match status" value="1"/>
</dbReference>
<dbReference type="AlphaFoldDB" id="A0A1H6R4N5"/>
<evidence type="ECO:0000256" key="15">
    <source>
        <dbReference type="ARBA" id="ARBA00054296"/>
    </source>
</evidence>
<dbReference type="SUPFAM" id="SSF52540">
    <property type="entry name" value="P-loop containing nucleoside triphosphate hydrolases"/>
    <property type="match status" value="1"/>
</dbReference>
<dbReference type="PANTHER" id="PTHR32309">
    <property type="entry name" value="TYROSINE-PROTEIN KINASE"/>
    <property type="match status" value="1"/>
</dbReference>
<keyword evidence="3" id="KW-1003">Cell membrane</keyword>
<dbReference type="FunFam" id="3.40.50.300:FF:000527">
    <property type="entry name" value="Tyrosine-protein kinase etk"/>
    <property type="match status" value="1"/>
</dbReference>
<dbReference type="Proteomes" id="UP000198866">
    <property type="component" value="Unassembled WGS sequence"/>
</dbReference>
<sequence>MSVGDPIRVTTLSTRASTQVSTQANPHLAMQARTEEEDVVLGQLLQVILDDIWWLIGIAFAIFAIAGFYCYVARPVYSADAHVRVEASDNTSQALTQTQTGATISTGQTTIPTDAEIEMIKSRGVVAPVVQQMKLNISVTPKKIPILGSLAARLATPGEPANAWLGLGSYAWGGEVANIDSIDVTPALEGKKLVLTALDNGRYALMSPDGVLLLRGAAGQPAQGGGVSMLVNRLVARPGTQFIVMRANDLDAIGAFQSAINVQEQGKQTGVISISLEDQDPAHAAAVANALAQSYLHEHIKTKQADASKMLDFLKSEEPRLKGDLERAEAALTAYQSKSGSINASDEAKVYLEGSIQYEQQISALRLQISQLEQRYGDDHPMIKAAQEQMTELQAQRAKYADRFRDLPATEVKAVQLQRDAKVAEDIYVLLLNRVQELAVQKAGTGGNVHIVDAALRPGSPVKPKKVLILSAATILGLIVGTGFVFLRRNMFKGIDDPEAVERAFHLPVYGLVPLSAEQAVLESAAARGGTEQREVLANAKPKDVCIESLRSLRTSMQFTLQDARNRIVMFTGPMPGVGKSFLTINLGVLLAHSGKQVLMIDGDMRRGALEKHLGGTQENGLSELLSGQISLEEAVRATQIDNLAFISCGHRPPNPSELLMSPRLPQYLDGLARRYDVILIDTPPVLAVTDASIIGGYAGSTFFVVRSGMHSEGELADALKRLHSAGVHVQGAIFNAMPPRARGNYDRSYAAVQEYLST</sequence>
<feature type="transmembrane region" description="Helical" evidence="19">
    <location>
        <begin position="467"/>
        <end position="487"/>
    </location>
</feature>
<dbReference type="EMBL" id="FNYE01000001">
    <property type="protein sequence ID" value="SEI46162.1"/>
    <property type="molecule type" value="Genomic_DNA"/>
</dbReference>
<keyword evidence="13" id="KW-0270">Exopolysaccharide synthesis</keyword>
<evidence type="ECO:0000259" key="21">
    <source>
        <dbReference type="Pfam" id="PF13614"/>
    </source>
</evidence>
<evidence type="ECO:0000256" key="19">
    <source>
        <dbReference type="SAM" id="Phobius"/>
    </source>
</evidence>
<comment type="function">
    <text evidence="15">Probably involved in polymerization and/or export of exopolysaccharide EPS I which functions as a virulence factor. May be involved in an ATP-dependent process in the pathway for EPS I production, possibly export of the trimeric repeat units across the inner membrane or their polymerization.</text>
</comment>
<dbReference type="Pfam" id="PF23607">
    <property type="entry name" value="WZC_N"/>
    <property type="match status" value="1"/>
</dbReference>
<dbReference type="GO" id="GO:0042802">
    <property type="term" value="F:identical protein binding"/>
    <property type="evidence" value="ECO:0007669"/>
    <property type="project" value="UniProtKB-ARBA"/>
</dbReference>
<keyword evidence="8 23" id="KW-0418">Kinase</keyword>
<dbReference type="InterPro" id="IPR003856">
    <property type="entry name" value="LPS_length_determ_N"/>
</dbReference>